<dbReference type="AlphaFoldDB" id="A0A398DU14"/>
<dbReference type="Gene3D" id="3.90.1150.10">
    <property type="entry name" value="Aspartate Aminotransferase, domain 1"/>
    <property type="match status" value="1"/>
</dbReference>
<keyword evidence="2 6" id="KW-0032">Aminotransferase</keyword>
<accession>A0A398DU14</accession>
<dbReference type="CDD" id="cd00609">
    <property type="entry name" value="AAT_like"/>
    <property type="match status" value="1"/>
</dbReference>
<evidence type="ECO:0000256" key="3">
    <source>
        <dbReference type="ARBA" id="ARBA00022679"/>
    </source>
</evidence>
<dbReference type="InterPro" id="IPR015421">
    <property type="entry name" value="PyrdxlP-dep_Trfase_major"/>
</dbReference>
<evidence type="ECO:0000259" key="5">
    <source>
        <dbReference type="Pfam" id="PF00155"/>
    </source>
</evidence>
<dbReference type="GO" id="GO:1901605">
    <property type="term" value="P:alpha-amino acid metabolic process"/>
    <property type="evidence" value="ECO:0007669"/>
    <property type="project" value="TreeGrafter"/>
</dbReference>
<proteinExistence type="predicted"/>
<evidence type="ECO:0000256" key="4">
    <source>
        <dbReference type="ARBA" id="ARBA00022898"/>
    </source>
</evidence>
<dbReference type="PANTHER" id="PTHR42790">
    <property type="entry name" value="AMINOTRANSFERASE"/>
    <property type="match status" value="1"/>
</dbReference>
<dbReference type="Pfam" id="PF00155">
    <property type="entry name" value="Aminotran_1_2"/>
    <property type="match status" value="1"/>
</dbReference>
<comment type="cofactor">
    <cofactor evidence="1">
        <name>pyridoxal 5'-phosphate</name>
        <dbReference type="ChEBI" id="CHEBI:597326"/>
    </cofactor>
</comment>
<evidence type="ECO:0000313" key="6">
    <source>
        <dbReference type="EMBL" id="RIE17493.1"/>
    </source>
</evidence>
<gene>
    <name evidence="6" type="ORF">SMC1_00810</name>
</gene>
<dbReference type="InterPro" id="IPR015424">
    <property type="entry name" value="PyrdxlP-dep_Trfase"/>
</dbReference>
<dbReference type="Proteomes" id="UP000266113">
    <property type="component" value="Unassembled WGS sequence"/>
</dbReference>
<dbReference type="InterPro" id="IPR050859">
    <property type="entry name" value="Class-I_PLP-dep_aminotransf"/>
</dbReference>
<keyword evidence="4" id="KW-0663">Pyridoxal phosphate</keyword>
<dbReference type="InterPro" id="IPR015422">
    <property type="entry name" value="PyrdxlP-dep_Trfase_small"/>
</dbReference>
<dbReference type="Gene3D" id="3.40.640.10">
    <property type="entry name" value="Type I PLP-dependent aspartate aminotransferase-like (Major domain)"/>
    <property type="match status" value="1"/>
</dbReference>
<evidence type="ECO:0000256" key="2">
    <source>
        <dbReference type="ARBA" id="ARBA00022576"/>
    </source>
</evidence>
<dbReference type="SUPFAM" id="SSF53383">
    <property type="entry name" value="PLP-dependent transferases"/>
    <property type="match status" value="1"/>
</dbReference>
<comment type="caution">
    <text evidence="6">The sequence shown here is derived from an EMBL/GenBank/DDBJ whole genome shotgun (WGS) entry which is preliminary data.</text>
</comment>
<protein>
    <submittedName>
        <fullName evidence="6">PLP-dependent aminotransferase family protein</fullName>
    </submittedName>
</protein>
<keyword evidence="7" id="KW-1185">Reference proteome</keyword>
<dbReference type="GO" id="GO:0030170">
    <property type="term" value="F:pyridoxal phosphate binding"/>
    <property type="evidence" value="ECO:0007669"/>
    <property type="project" value="InterPro"/>
</dbReference>
<dbReference type="PANTHER" id="PTHR42790:SF19">
    <property type="entry name" value="KYNURENINE_ALPHA-AMINOADIPATE AMINOTRANSFERASE, MITOCHONDRIAL"/>
    <property type="match status" value="1"/>
</dbReference>
<evidence type="ECO:0000313" key="7">
    <source>
        <dbReference type="Proteomes" id="UP000266113"/>
    </source>
</evidence>
<evidence type="ECO:0000256" key="1">
    <source>
        <dbReference type="ARBA" id="ARBA00001933"/>
    </source>
</evidence>
<name>A0A398DU14_9BACT</name>
<reference evidence="6 7" key="1">
    <citation type="submission" date="2018-09" db="EMBL/GenBank/DDBJ databases">
        <title>Discovery and Ecogenomic Context for Candidatus Cryosericales, a Global Caldiserica Order Active in Thawing Permafrost.</title>
        <authorList>
            <person name="Martinez M.A."/>
            <person name="Woodcroft B.J."/>
            <person name="Ignacio Espinoza J.C."/>
            <person name="Zayed A."/>
            <person name="Singleton C.M."/>
            <person name="Boyd J."/>
            <person name="Li Y.-F."/>
            <person name="Purvine S."/>
            <person name="Maughan H."/>
            <person name="Hodgkins S.B."/>
            <person name="Anderson D."/>
            <person name="Sederholm M."/>
            <person name="Temperton B."/>
            <person name="Saleska S.R."/>
            <person name="Tyson G.W."/>
            <person name="Rich V.I."/>
        </authorList>
    </citation>
    <scope>NUCLEOTIDE SEQUENCE [LARGE SCALE GENOMIC DNA]</scope>
    <source>
        <strain evidence="6 7">SMC1</strain>
    </source>
</reference>
<dbReference type="OrthoDB" id="9802328at2"/>
<dbReference type="InterPro" id="IPR004839">
    <property type="entry name" value="Aminotransferase_I/II_large"/>
</dbReference>
<feature type="domain" description="Aminotransferase class I/classII large" evidence="5">
    <location>
        <begin position="61"/>
        <end position="393"/>
    </location>
</feature>
<keyword evidence="3 6" id="KW-0808">Transferase</keyword>
<organism evidence="6 7">
    <name type="scientific">Candidatus Cryosericum septentrionale</name>
    <dbReference type="NCBI Taxonomy" id="2290913"/>
    <lineage>
        <taxon>Bacteria</taxon>
        <taxon>Pseudomonadati</taxon>
        <taxon>Caldisericota/Cryosericota group</taxon>
        <taxon>Candidatus Cryosericota</taxon>
        <taxon>Candidatus Cryosericia</taxon>
        <taxon>Candidatus Cryosericales</taxon>
        <taxon>Candidatus Cryosericaceae</taxon>
        <taxon>Candidatus Cryosericum</taxon>
    </lineage>
</organism>
<dbReference type="EMBL" id="QXIY01000002">
    <property type="protein sequence ID" value="RIE17493.1"/>
    <property type="molecule type" value="Genomic_DNA"/>
</dbReference>
<sequence>MSRITASAVNASPSSSMEYCSSRQSSWSCRKHNQRIRHIQEASNMIAFTRGVPATEAFPVEALGECAASALAKYSSQILQYGSFRGFGPLREFIAAGHGLQPDQVLLSQGALQIVDFVARSLITPGTTVLVEQPSYDRVIKVLRRAGATVVGVPLQEDGMDLTACEELIREHHPLMTYVISDFQNPSGTTMSEAKRRAFAALAEQYGVLVLEDLPYRRLRYAGDDVPTIQSMIPHRTIQLSSFSKLLSPGLRVGVAFGPQQYMDRLGKTAQDTYITPSLLSQATVFEFIDSGLLPAQIEKLRNLYRPRLSELLAALDAEMADLGTWARPEGGFFVGVMLNKSVKAEALIARGLEKGIQLTNGRDFFADGRGDTFVRLPFCALTTEEIDEGVRTLAQVVRSL</sequence>
<dbReference type="GO" id="GO:0008483">
    <property type="term" value="F:transaminase activity"/>
    <property type="evidence" value="ECO:0007669"/>
    <property type="project" value="UniProtKB-KW"/>
</dbReference>